<protein>
    <recommendedName>
        <fullName evidence="3">Restriction endonuclease type II EcoRII C-terminal domain-containing protein</fullName>
    </recommendedName>
</protein>
<dbReference type="EMBL" id="CP000153">
    <property type="protein sequence ID" value="ABB44840.1"/>
    <property type="molecule type" value="Genomic_DNA"/>
</dbReference>
<evidence type="ECO:0000313" key="2">
    <source>
        <dbReference type="Proteomes" id="UP000002714"/>
    </source>
</evidence>
<proteinExistence type="predicted"/>
<dbReference type="HOGENOM" id="CLU_846440_0_0_7"/>
<evidence type="ECO:0000313" key="1">
    <source>
        <dbReference type="EMBL" id="ABB44840.1"/>
    </source>
</evidence>
<dbReference type="Proteomes" id="UP000002714">
    <property type="component" value="Chromosome"/>
</dbReference>
<dbReference type="REBASE" id="40968">
    <property type="entry name" value="SdeAII"/>
</dbReference>
<accession>Q30Q91</accession>
<dbReference type="OrthoDB" id="5368657at2"/>
<sequence length="340" mass="38950">MGIEKLKIQKNQFDINLKFYFILKYLLKAGLNEKDIKKIIEIYSLNKGLFFKNALLSSMNDLYGTSKSGLKKKDFLTDILDLFETDLDSELFIFGLKLIAIKPLLLQEAKTRDLLDTSKLPTLNPLSLAYDKITLFSPYSTRVSGALLSLIFFDKLENQDTVFISSDTTEFLKELSKDAIALKKIGVEPNQIFMLMFSESINQSIISDSGSNYEDRILSVLMVIGIDKDKILKIHDKDDISTEFDFFFELDGKTYGIGAKRTLRERYKQFIKTAQMTKIDIMIEITLGIDLTEEKVKAIRNHNVFLFISDEIYSSNKYLQNISGVYSSKDLTLQTLKTLL</sequence>
<dbReference type="STRING" id="326298.Suden_1563"/>
<evidence type="ECO:0008006" key="3">
    <source>
        <dbReference type="Google" id="ProtNLM"/>
    </source>
</evidence>
<dbReference type="Gene3D" id="3.40.91.80">
    <property type="match status" value="1"/>
</dbReference>
<dbReference type="KEGG" id="tdn:Suden_1563"/>
<name>Q30Q91_SULDN</name>
<dbReference type="eggNOG" id="ENOG502ZAF3">
    <property type="taxonomic scope" value="Bacteria"/>
</dbReference>
<dbReference type="InterPro" id="IPR038365">
    <property type="entry name" value="EcoRII_C_sf"/>
</dbReference>
<gene>
    <name evidence="1" type="ordered locus">Suden_1563</name>
</gene>
<reference evidence="1 2" key="1">
    <citation type="journal article" date="2008" name="Appl. Environ. Microbiol.">
        <title>Genome of the epsilonproteobacterial chemolithoautotroph Sulfurimonas denitrificans.</title>
        <authorList>
            <person name="Sievert S.M."/>
            <person name="Scott K.M."/>
            <person name="Klotz M.G."/>
            <person name="Chain P.S.G."/>
            <person name="Hauser L.J."/>
            <person name="Hemp J."/>
            <person name="Huegler M."/>
            <person name="Land M."/>
            <person name="Lapidus A."/>
            <person name="Larimer F.W."/>
            <person name="Lucas S."/>
            <person name="Malfatti S.A."/>
            <person name="Meyer F."/>
            <person name="Paulsen I.T."/>
            <person name="Ren Q."/>
            <person name="Simon J."/>
            <person name="Bailey K."/>
            <person name="Diaz E."/>
            <person name="Fitzpatrick K.A."/>
            <person name="Glover B."/>
            <person name="Gwatney N."/>
            <person name="Korajkic A."/>
            <person name="Long A."/>
            <person name="Mobberley J.M."/>
            <person name="Pantry S.N."/>
            <person name="Pazder G."/>
            <person name="Peterson S."/>
            <person name="Quintanilla J.D."/>
            <person name="Sprinkle R."/>
            <person name="Stephens J."/>
            <person name="Thomas P."/>
            <person name="Vaughn R."/>
            <person name="Weber M.J."/>
            <person name="Wooten L.L."/>
        </authorList>
    </citation>
    <scope>NUCLEOTIDE SEQUENCE [LARGE SCALE GENOMIC DNA]</scope>
    <source>
        <strain evidence="2">ATCC 33889 / DSM 1251</strain>
    </source>
</reference>
<dbReference type="AlphaFoldDB" id="Q30Q91"/>
<organism evidence="1 2">
    <name type="scientific">Sulfurimonas denitrificans (strain ATCC 33889 / DSM 1251)</name>
    <name type="common">Thiomicrospira denitrificans (strain ATCC 33889 / DSM 1251)</name>
    <dbReference type="NCBI Taxonomy" id="326298"/>
    <lineage>
        <taxon>Bacteria</taxon>
        <taxon>Pseudomonadati</taxon>
        <taxon>Campylobacterota</taxon>
        <taxon>Epsilonproteobacteria</taxon>
        <taxon>Campylobacterales</taxon>
        <taxon>Sulfurimonadaceae</taxon>
        <taxon>Sulfurimonas</taxon>
    </lineage>
</organism>
<keyword evidence="2" id="KW-1185">Reference proteome</keyword>
<dbReference type="RefSeq" id="WP_011373192.1">
    <property type="nucleotide sequence ID" value="NC_007575.1"/>
</dbReference>